<organism evidence="6 7">
    <name type="scientific">Spirosoma endophyticum</name>
    <dbReference type="NCBI Taxonomy" id="662367"/>
    <lineage>
        <taxon>Bacteria</taxon>
        <taxon>Pseudomonadati</taxon>
        <taxon>Bacteroidota</taxon>
        <taxon>Cytophagia</taxon>
        <taxon>Cytophagales</taxon>
        <taxon>Cytophagaceae</taxon>
        <taxon>Spirosoma</taxon>
    </lineage>
</organism>
<dbReference type="InterPro" id="IPR003594">
    <property type="entry name" value="HATPase_dom"/>
</dbReference>
<dbReference type="SUPFAM" id="SSF47384">
    <property type="entry name" value="Homodimeric domain of signal transducing histidine kinase"/>
    <property type="match status" value="1"/>
</dbReference>
<dbReference type="EC" id="2.7.13.3" evidence="2"/>
<evidence type="ECO:0000313" key="6">
    <source>
        <dbReference type="EMBL" id="SFC02056.1"/>
    </source>
</evidence>
<dbReference type="OrthoDB" id="9810447at2"/>
<dbReference type="InterPro" id="IPR036890">
    <property type="entry name" value="HATPase_C_sf"/>
</dbReference>
<accession>A0A1I1FSR8</accession>
<sequence length="770" mass="86833">MKERLPLSAHIGVALNAFYKQFVLQRPKTFLMIFGLYLLTMQAGYGQSRTYNFVASITKYRLALATAKTNAERAQIYFHLADNYSVTNEDSAVYFASQGVVVAQKLPDKHLLINLYGELGRSYESSGKISEGLAILKKAEQMSQQFYKDSTTALIQLMLANFYTKQGDDKKALPKALAALRYQEKYSPDKKLFQCKIYNSLGIINTNLKQYQQAIYYFDKLRETGATILGGFYVYLAAINVSDIYLRLNAFEKAEIAAKQALAKASELKSNRGIGFGLGQLAEIMYKTNHYQEAIEYGKQALQIRQQLSDKRLIGLSLTTLAEIYLALHQYDLALPYANQGVDVLRATNDRINTRHALEIQAQILEKTNDYRAALTAYKTAKALNDSLMNVDNAREVSRIQGTFNLERKQNQIELLNKNLAIQNLQGAQRQKQLLLLNQVNAASELQNQLLVKKQQLNQSRLTLQAVTAKRQQALINQQQSQLAFARQQRLLYLVILVLLVGLIALISYFFRREKKAKRLLHAQKEELQQTAQALAEINAVKDKLFSLIGHDLRSPIASVKTNIRQIRKVDDQPQLLLPLMGRLEKQVDNVLTLLTNLLDWSMIQLKGFQLQLQPIHLHEITEETISQVSELIQQKQLVVIDQVDKALLIRADKHQFRAVVRNVVGNAIKFTPPGGYIRIQSVRQGETIELQISDTGIGMSAEQIDTLFQSPQVRAGTTGETGVGLGLRICRDMLDQQGGSLHVESHPKGGTRVRIRLAAFSEKPQPVLS</sequence>
<name>A0A1I1FSR8_9BACT</name>
<dbReference type="Gene3D" id="1.10.287.130">
    <property type="match status" value="1"/>
</dbReference>
<keyword evidence="7" id="KW-1185">Reference proteome</keyword>
<evidence type="ECO:0000256" key="1">
    <source>
        <dbReference type="ARBA" id="ARBA00000085"/>
    </source>
</evidence>
<dbReference type="InterPro" id="IPR036097">
    <property type="entry name" value="HisK_dim/P_sf"/>
</dbReference>
<dbReference type="GO" id="GO:0000155">
    <property type="term" value="F:phosphorelay sensor kinase activity"/>
    <property type="evidence" value="ECO:0007669"/>
    <property type="project" value="InterPro"/>
</dbReference>
<dbReference type="InterPro" id="IPR003661">
    <property type="entry name" value="HisK_dim/P_dom"/>
</dbReference>
<dbReference type="SUPFAM" id="SSF55874">
    <property type="entry name" value="ATPase domain of HSP90 chaperone/DNA topoisomerase II/histidine kinase"/>
    <property type="match status" value="1"/>
</dbReference>
<gene>
    <name evidence="6" type="ORF">SAMN05216167_101294</name>
</gene>
<dbReference type="SMART" id="SM00387">
    <property type="entry name" value="HATPase_c"/>
    <property type="match status" value="1"/>
</dbReference>
<dbReference type="Gene3D" id="1.25.40.10">
    <property type="entry name" value="Tetratricopeptide repeat domain"/>
    <property type="match status" value="2"/>
</dbReference>
<dbReference type="SMART" id="SM00028">
    <property type="entry name" value="TPR"/>
    <property type="match status" value="7"/>
</dbReference>
<feature type="transmembrane region" description="Helical" evidence="4">
    <location>
        <begin position="491"/>
        <end position="511"/>
    </location>
</feature>
<evidence type="ECO:0000313" key="7">
    <source>
        <dbReference type="Proteomes" id="UP000198598"/>
    </source>
</evidence>
<dbReference type="EMBL" id="FOLQ01000001">
    <property type="protein sequence ID" value="SFC02056.1"/>
    <property type="molecule type" value="Genomic_DNA"/>
</dbReference>
<keyword evidence="3" id="KW-0597">Phosphoprotein</keyword>
<evidence type="ECO:0000256" key="4">
    <source>
        <dbReference type="SAM" id="Phobius"/>
    </source>
</evidence>
<dbReference type="SUPFAM" id="SSF48452">
    <property type="entry name" value="TPR-like"/>
    <property type="match status" value="2"/>
</dbReference>
<dbReference type="Gene3D" id="3.30.565.10">
    <property type="entry name" value="Histidine kinase-like ATPase, C-terminal domain"/>
    <property type="match status" value="1"/>
</dbReference>
<dbReference type="PRINTS" id="PR00344">
    <property type="entry name" value="BCTRLSENSOR"/>
</dbReference>
<dbReference type="InterPro" id="IPR011990">
    <property type="entry name" value="TPR-like_helical_dom_sf"/>
</dbReference>
<dbReference type="PROSITE" id="PS50109">
    <property type="entry name" value="HIS_KIN"/>
    <property type="match status" value="1"/>
</dbReference>
<dbReference type="AlphaFoldDB" id="A0A1I1FSR8"/>
<dbReference type="PANTHER" id="PTHR43547">
    <property type="entry name" value="TWO-COMPONENT HISTIDINE KINASE"/>
    <property type="match status" value="1"/>
</dbReference>
<dbReference type="InterPro" id="IPR019734">
    <property type="entry name" value="TPR_rpt"/>
</dbReference>
<dbReference type="SMART" id="SM00388">
    <property type="entry name" value="HisKA"/>
    <property type="match status" value="1"/>
</dbReference>
<protein>
    <recommendedName>
        <fullName evidence="2">histidine kinase</fullName>
        <ecNumber evidence="2">2.7.13.3</ecNumber>
    </recommendedName>
</protein>
<evidence type="ECO:0000259" key="5">
    <source>
        <dbReference type="PROSITE" id="PS50109"/>
    </source>
</evidence>
<dbReference type="Pfam" id="PF13374">
    <property type="entry name" value="TPR_10"/>
    <property type="match status" value="1"/>
</dbReference>
<keyword evidence="4" id="KW-0812">Transmembrane</keyword>
<dbReference type="RefSeq" id="WP_093822683.1">
    <property type="nucleotide sequence ID" value="NZ_FOLQ01000001.1"/>
</dbReference>
<dbReference type="PANTHER" id="PTHR43547:SF2">
    <property type="entry name" value="HYBRID SIGNAL TRANSDUCTION HISTIDINE KINASE C"/>
    <property type="match status" value="1"/>
</dbReference>
<evidence type="ECO:0000256" key="2">
    <source>
        <dbReference type="ARBA" id="ARBA00012438"/>
    </source>
</evidence>
<dbReference type="InterPro" id="IPR005467">
    <property type="entry name" value="His_kinase_dom"/>
</dbReference>
<dbReference type="InterPro" id="IPR004358">
    <property type="entry name" value="Sig_transdc_His_kin-like_C"/>
</dbReference>
<keyword evidence="4" id="KW-1133">Transmembrane helix</keyword>
<comment type="catalytic activity">
    <reaction evidence="1">
        <text>ATP + protein L-histidine = ADP + protein N-phospho-L-histidine.</text>
        <dbReference type="EC" id="2.7.13.3"/>
    </reaction>
</comment>
<dbReference type="Pfam" id="PF02518">
    <property type="entry name" value="HATPase_c"/>
    <property type="match status" value="1"/>
</dbReference>
<proteinExistence type="predicted"/>
<evidence type="ECO:0000256" key="3">
    <source>
        <dbReference type="ARBA" id="ARBA00022553"/>
    </source>
</evidence>
<dbReference type="Proteomes" id="UP000198598">
    <property type="component" value="Unassembled WGS sequence"/>
</dbReference>
<dbReference type="STRING" id="662367.SAMN05216167_101294"/>
<feature type="domain" description="Histidine kinase" evidence="5">
    <location>
        <begin position="548"/>
        <end position="762"/>
    </location>
</feature>
<reference evidence="6 7" key="1">
    <citation type="submission" date="2016-10" db="EMBL/GenBank/DDBJ databases">
        <authorList>
            <person name="de Groot N.N."/>
        </authorList>
    </citation>
    <scope>NUCLEOTIDE SEQUENCE [LARGE SCALE GENOMIC DNA]</scope>
    <source>
        <strain evidence="6 7">DSM 26130</strain>
    </source>
</reference>
<keyword evidence="4" id="KW-0472">Membrane</keyword>